<organism evidence="2 3">
    <name type="scientific">Prauserella halophila</name>
    <dbReference type="NCBI Taxonomy" id="185641"/>
    <lineage>
        <taxon>Bacteria</taxon>
        <taxon>Bacillati</taxon>
        <taxon>Actinomycetota</taxon>
        <taxon>Actinomycetes</taxon>
        <taxon>Pseudonocardiales</taxon>
        <taxon>Pseudonocardiaceae</taxon>
        <taxon>Prauserella</taxon>
    </lineage>
</organism>
<evidence type="ECO:0000313" key="2">
    <source>
        <dbReference type="EMBL" id="GAA1237491.1"/>
    </source>
</evidence>
<dbReference type="RefSeq" id="WP_253863072.1">
    <property type="nucleotide sequence ID" value="NZ_BAAALN010000005.1"/>
</dbReference>
<comment type="caution">
    <text evidence="2">The sequence shown here is derived from an EMBL/GenBank/DDBJ whole genome shotgun (WGS) entry which is preliminary data.</text>
</comment>
<gene>
    <name evidence="2" type="ORF">GCM10009676_22380</name>
</gene>
<keyword evidence="3" id="KW-1185">Reference proteome</keyword>
<sequence length="281" mass="31651">MDLTEERFRALARSAPWRWRTLRFTTGRRRTGEHRAVHTVRAYVRKPGRQRVETLDGVVLDRSTDPDTTEPPVVDLDADGLLAHRPDQVPAVRFSCEPPMYENYHWVAMLDPYELTDGWSFGDDGDNTDGDDRDGPATSTEILELTEVEHHGRPAWQARLRTTRFYDPRCGCCPLLYSAESEAAENHEPPHGTVFADTYVIRLDVATGVCVYSEDVGGTDSGQGHDVAIEGADEDMPDELFGKPRSHRHRFQMYRTADEPGMSAAYRDDATPGRFIAGPDE</sequence>
<proteinExistence type="predicted"/>
<dbReference type="EMBL" id="BAAALN010000005">
    <property type="protein sequence ID" value="GAA1237491.1"/>
    <property type="molecule type" value="Genomic_DNA"/>
</dbReference>
<name>A0ABN1W654_9PSEU</name>
<accession>A0ABN1W654</accession>
<reference evidence="2 3" key="1">
    <citation type="journal article" date="2019" name="Int. J. Syst. Evol. Microbiol.">
        <title>The Global Catalogue of Microorganisms (GCM) 10K type strain sequencing project: providing services to taxonomists for standard genome sequencing and annotation.</title>
        <authorList>
            <consortium name="The Broad Institute Genomics Platform"/>
            <consortium name="The Broad Institute Genome Sequencing Center for Infectious Disease"/>
            <person name="Wu L."/>
            <person name="Ma J."/>
        </authorList>
    </citation>
    <scope>NUCLEOTIDE SEQUENCE [LARGE SCALE GENOMIC DNA]</scope>
    <source>
        <strain evidence="2 3">JCM 13023</strain>
    </source>
</reference>
<protein>
    <submittedName>
        <fullName evidence="2">Uncharacterized protein</fullName>
    </submittedName>
</protein>
<dbReference type="Proteomes" id="UP001500653">
    <property type="component" value="Unassembled WGS sequence"/>
</dbReference>
<evidence type="ECO:0000256" key="1">
    <source>
        <dbReference type="SAM" id="MobiDB-lite"/>
    </source>
</evidence>
<evidence type="ECO:0000313" key="3">
    <source>
        <dbReference type="Proteomes" id="UP001500653"/>
    </source>
</evidence>
<feature type="region of interest" description="Disordered" evidence="1">
    <location>
        <begin position="260"/>
        <end position="281"/>
    </location>
</feature>